<evidence type="ECO:0000256" key="6">
    <source>
        <dbReference type="ARBA" id="ARBA00023134"/>
    </source>
</evidence>
<dbReference type="Pfam" id="PF12804">
    <property type="entry name" value="NTP_transf_3"/>
    <property type="match status" value="1"/>
</dbReference>
<comment type="similarity">
    <text evidence="8">Belongs to the MobA family.</text>
</comment>
<evidence type="ECO:0000256" key="7">
    <source>
        <dbReference type="ARBA" id="ARBA00023150"/>
    </source>
</evidence>
<name>A0A926XYI6_9BACT</name>
<feature type="binding site" evidence="8">
    <location>
        <begin position="9"/>
        <end position="11"/>
    </location>
    <ligand>
        <name>GTP</name>
        <dbReference type="ChEBI" id="CHEBI:37565"/>
    </ligand>
</feature>
<comment type="caution">
    <text evidence="10">The sequence shown here is derived from an EMBL/GenBank/DDBJ whole genome shotgun (WGS) entry which is preliminary data.</text>
</comment>
<proteinExistence type="inferred from homology"/>
<keyword evidence="3 8" id="KW-0479">Metal-binding</keyword>
<feature type="binding site" evidence="8">
    <location>
        <position position="97"/>
    </location>
    <ligand>
        <name>GTP</name>
        <dbReference type="ChEBI" id="CHEBI:37565"/>
    </ligand>
</feature>
<dbReference type="HAMAP" id="MF_00316">
    <property type="entry name" value="MobA"/>
    <property type="match status" value="1"/>
</dbReference>
<comment type="function">
    <text evidence="8">Transfers a GMP moiety from GTP to Mo-molybdopterin (Mo-MPT) cofactor (Moco or molybdenum cofactor) to form Mo-molybdopterin guanine dinucleotide (Mo-MGD) cofactor.</text>
</comment>
<organism evidence="10 11">
    <name type="scientific">Spirosoma profusum</name>
    <dbReference type="NCBI Taxonomy" id="2771354"/>
    <lineage>
        <taxon>Bacteria</taxon>
        <taxon>Pseudomonadati</taxon>
        <taxon>Bacteroidota</taxon>
        <taxon>Cytophagia</taxon>
        <taxon>Cytophagales</taxon>
        <taxon>Cytophagaceae</taxon>
        <taxon>Spirosoma</taxon>
    </lineage>
</organism>
<dbReference type="Proteomes" id="UP000598820">
    <property type="component" value="Unassembled WGS sequence"/>
</dbReference>
<gene>
    <name evidence="8" type="primary">mobA</name>
    <name evidence="10" type="ORF">IC229_21440</name>
</gene>
<dbReference type="GO" id="GO:0061603">
    <property type="term" value="F:molybdenum cofactor guanylyltransferase activity"/>
    <property type="evidence" value="ECO:0007669"/>
    <property type="project" value="UniProtKB-EC"/>
</dbReference>
<dbReference type="GO" id="GO:0046872">
    <property type="term" value="F:metal ion binding"/>
    <property type="evidence" value="ECO:0007669"/>
    <property type="project" value="UniProtKB-KW"/>
</dbReference>
<dbReference type="RefSeq" id="WP_190889069.1">
    <property type="nucleotide sequence ID" value="NZ_JACWZY010000020.1"/>
</dbReference>
<evidence type="ECO:0000259" key="9">
    <source>
        <dbReference type="Pfam" id="PF12804"/>
    </source>
</evidence>
<dbReference type="PANTHER" id="PTHR19136">
    <property type="entry name" value="MOLYBDENUM COFACTOR GUANYLYLTRANSFERASE"/>
    <property type="match status" value="1"/>
</dbReference>
<evidence type="ECO:0000256" key="8">
    <source>
        <dbReference type="HAMAP-Rule" id="MF_00316"/>
    </source>
</evidence>
<comment type="domain">
    <text evidence="8">The N-terminal domain determines nucleotide recognition and specific binding, while the C-terminal domain determines the specific binding to the target protein.</text>
</comment>
<feature type="binding site" evidence="8">
    <location>
        <position position="97"/>
    </location>
    <ligand>
        <name>Mg(2+)</name>
        <dbReference type="ChEBI" id="CHEBI:18420"/>
    </ligand>
</feature>
<keyword evidence="7 8" id="KW-0501">Molybdenum cofactor biosynthesis</keyword>
<feature type="binding site" evidence="8">
    <location>
        <position position="68"/>
    </location>
    <ligand>
        <name>GTP</name>
        <dbReference type="ChEBI" id="CHEBI:37565"/>
    </ligand>
</feature>
<dbReference type="GO" id="GO:0005737">
    <property type="term" value="C:cytoplasm"/>
    <property type="evidence" value="ECO:0007669"/>
    <property type="project" value="UniProtKB-SubCell"/>
</dbReference>
<feature type="binding site" evidence="8">
    <location>
        <position position="21"/>
    </location>
    <ligand>
        <name>GTP</name>
        <dbReference type="ChEBI" id="CHEBI:37565"/>
    </ligand>
</feature>
<dbReference type="InterPro" id="IPR013482">
    <property type="entry name" value="Molybde_CF_guanTrfase"/>
</dbReference>
<protein>
    <recommendedName>
        <fullName evidence="8">Probable molybdenum cofactor guanylyltransferase</fullName>
        <shortName evidence="8">MoCo guanylyltransferase</shortName>
        <ecNumber evidence="8">2.7.7.77</ecNumber>
    </recommendedName>
    <alternativeName>
        <fullName evidence="8">GTP:molybdopterin guanylyltransferase</fullName>
    </alternativeName>
    <alternativeName>
        <fullName evidence="8">Mo-MPT guanylyltransferase</fullName>
    </alternativeName>
    <alternativeName>
        <fullName evidence="8">Molybdopterin guanylyltransferase</fullName>
    </alternativeName>
    <alternativeName>
        <fullName evidence="8">Molybdopterin-guanine dinucleotide synthase</fullName>
        <shortName evidence="8">MGD synthase</shortName>
    </alternativeName>
</protein>
<evidence type="ECO:0000256" key="1">
    <source>
        <dbReference type="ARBA" id="ARBA00022490"/>
    </source>
</evidence>
<keyword evidence="2 8" id="KW-0808">Transferase</keyword>
<dbReference type="GO" id="GO:0006777">
    <property type="term" value="P:Mo-molybdopterin cofactor biosynthetic process"/>
    <property type="evidence" value="ECO:0007669"/>
    <property type="project" value="UniProtKB-KW"/>
</dbReference>
<evidence type="ECO:0000256" key="2">
    <source>
        <dbReference type="ARBA" id="ARBA00022679"/>
    </source>
</evidence>
<dbReference type="PANTHER" id="PTHR19136:SF81">
    <property type="entry name" value="MOLYBDENUM COFACTOR GUANYLYLTRANSFERASE"/>
    <property type="match status" value="1"/>
</dbReference>
<feature type="domain" description="MobA-like NTP transferase" evidence="9">
    <location>
        <begin position="6"/>
        <end position="163"/>
    </location>
</feature>
<evidence type="ECO:0000256" key="5">
    <source>
        <dbReference type="ARBA" id="ARBA00022842"/>
    </source>
</evidence>
<sequence>MSKLNGLVLAGGRSTRMGEDKSLLRYHEKPQREHLTELLRPYCSVVFWSINAVQAIDLADSNQLRIVDTFEVNSPLNGILSAFQYDAEAAWFVVACDMPLLTVQSLDALVKGRNPAKLATVFYDSDGQLPEPLLGIYEPAIGPILQQAVADGLHSPRQILQQNDIQLLTVPDVQELININDPIARAQLGF</sequence>
<dbReference type="GO" id="GO:0005525">
    <property type="term" value="F:GTP binding"/>
    <property type="evidence" value="ECO:0007669"/>
    <property type="project" value="UniProtKB-UniRule"/>
</dbReference>
<comment type="catalytic activity">
    <reaction evidence="8">
        <text>Mo-molybdopterin + GTP + H(+) = Mo-molybdopterin guanine dinucleotide + diphosphate</text>
        <dbReference type="Rhea" id="RHEA:34243"/>
        <dbReference type="ChEBI" id="CHEBI:15378"/>
        <dbReference type="ChEBI" id="CHEBI:33019"/>
        <dbReference type="ChEBI" id="CHEBI:37565"/>
        <dbReference type="ChEBI" id="CHEBI:71302"/>
        <dbReference type="ChEBI" id="CHEBI:71310"/>
        <dbReference type="EC" id="2.7.7.77"/>
    </reaction>
</comment>
<dbReference type="SUPFAM" id="SSF53448">
    <property type="entry name" value="Nucleotide-diphospho-sugar transferases"/>
    <property type="match status" value="1"/>
</dbReference>
<evidence type="ECO:0000313" key="11">
    <source>
        <dbReference type="Proteomes" id="UP000598820"/>
    </source>
</evidence>
<reference evidence="10" key="1">
    <citation type="submission" date="2020-09" db="EMBL/GenBank/DDBJ databases">
        <authorList>
            <person name="Kim M.K."/>
        </authorList>
    </citation>
    <scope>NUCLEOTIDE SEQUENCE</scope>
    <source>
        <strain evidence="10">BT702</strain>
    </source>
</reference>
<comment type="cofactor">
    <cofactor evidence="8">
        <name>Mg(2+)</name>
        <dbReference type="ChEBI" id="CHEBI:18420"/>
    </cofactor>
</comment>
<keyword evidence="11" id="KW-1185">Reference proteome</keyword>
<accession>A0A926XYI6</accession>
<dbReference type="CDD" id="cd02503">
    <property type="entry name" value="MobA"/>
    <property type="match status" value="1"/>
</dbReference>
<evidence type="ECO:0000256" key="4">
    <source>
        <dbReference type="ARBA" id="ARBA00022741"/>
    </source>
</evidence>
<keyword evidence="4 8" id="KW-0547">Nucleotide-binding</keyword>
<keyword evidence="1 8" id="KW-0963">Cytoplasm</keyword>
<evidence type="ECO:0000313" key="10">
    <source>
        <dbReference type="EMBL" id="MBD2703223.1"/>
    </source>
</evidence>
<keyword evidence="5 8" id="KW-0460">Magnesium</keyword>
<dbReference type="EMBL" id="JACWZY010000020">
    <property type="protein sequence ID" value="MBD2703223.1"/>
    <property type="molecule type" value="Genomic_DNA"/>
</dbReference>
<dbReference type="EC" id="2.7.7.77" evidence="8"/>
<dbReference type="InterPro" id="IPR025877">
    <property type="entry name" value="MobA-like_NTP_Trfase"/>
</dbReference>
<dbReference type="AlphaFoldDB" id="A0A926XYI6"/>
<keyword evidence="6 8" id="KW-0342">GTP-binding</keyword>
<dbReference type="Gene3D" id="3.90.550.10">
    <property type="entry name" value="Spore Coat Polysaccharide Biosynthesis Protein SpsA, Chain A"/>
    <property type="match status" value="1"/>
</dbReference>
<evidence type="ECO:0000256" key="3">
    <source>
        <dbReference type="ARBA" id="ARBA00022723"/>
    </source>
</evidence>
<comment type="subcellular location">
    <subcellularLocation>
        <location evidence="8">Cytoplasm</location>
    </subcellularLocation>
</comment>
<dbReference type="InterPro" id="IPR029044">
    <property type="entry name" value="Nucleotide-diphossugar_trans"/>
</dbReference>
<comment type="caution">
    <text evidence="8">Lacks conserved residue(s) required for the propagation of feature annotation.</text>
</comment>